<dbReference type="AlphaFoldDB" id="A0A3M4Y9D0"/>
<evidence type="ECO:0000313" key="2">
    <source>
        <dbReference type="Proteomes" id="UP000276829"/>
    </source>
</evidence>
<proteinExistence type="predicted"/>
<gene>
    <name evidence="1" type="ORF">ALQ73_01376</name>
</gene>
<sequence length="256" mass="29536">MKIARHPWTGKPVTISQYRAEFGPPFVGTVKANRPPATCPGCRQNLLIRGEIVAQDHSTFSHFPATPGQPKPFCPIKASASHKYTVLCPVDEDPARTKALRESFFKNWRIHWLQFRNHVGFVDINDFINALKVADKEHVWRYRALQEHEVIIVLMLISDFKPVAGKGKKPLRANWVRFWFESRAQTFSEFWNLSNDQKVIIRVEYEVPEGRRALKPDYACAFEEIDVSTNYLLDRQEGDDAVHAFVESVVLKAFRL</sequence>
<name>A0A3M4Y9D0_PSESG</name>
<dbReference type="EMBL" id="RBON01000180">
    <property type="protein sequence ID" value="RMM67577.1"/>
    <property type="molecule type" value="Genomic_DNA"/>
</dbReference>
<comment type="caution">
    <text evidence="1">The sequence shown here is derived from an EMBL/GenBank/DDBJ whole genome shotgun (WGS) entry which is preliminary data.</text>
</comment>
<reference evidence="1 2" key="1">
    <citation type="submission" date="2018-08" db="EMBL/GenBank/DDBJ databases">
        <title>Recombination of ecologically and evolutionarily significant loci maintains genetic cohesion in the Pseudomonas syringae species complex.</title>
        <authorList>
            <person name="Dillon M."/>
            <person name="Thakur S."/>
            <person name="Almeida R.N.D."/>
            <person name="Weir B.S."/>
            <person name="Guttman D.S."/>
        </authorList>
    </citation>
    <scope>NUCLEOTIDE SEQUENCE [LARGE SCALE GENOMIC DNA]</scope>
    <source>
        <strain evidence="1 2">ICMP 4324</strain>
    </source>
</reference>
<organism evidence="1 2">
    <name type="scientific">Pseudomonas savastanoi pv. glycinea</name>
    <name type="common">Pseudomonas syringae pv. glycinea</name>
    <dbReference type="NCBI Taxonomy" id="318"/>
    <lineage>
        <taxon>Bacteria</taxon>
        <taxon>Pseudomonadati</taxon>
        <taxon>Pseudomonadota</taxon>
        <taxon>Gammaproteobacteria</taxon>
        <taxon>Pseudomonadales</taxon>
        <taxon>Pseudomonadaceae</taxon>
        <taxon>Pseudomonas</taxon>
    </lineage>
</organism>
<dbReference type="Proteomes" id="UP000276829">
    <property type="component" value="Unassembled WGS sequence"/>
</dbReference>
<protein>
    <submittedName>
        <fullName evidence="1">Uncharacterized protein</fullName>
    </submittedName>
</protein>
<accession>A0A3M4Y9D0</accession>
<dbReference type="RefSeq" id="WP_054088881.1">
    <property type="nucleotide sequence ID" value="NZ_RBON01000180.1"/>
</dbReference>
<evidence type="ECO:0000313" key="1">
    <source>
        <dbReference type="EMBL" id="RMM67577.1"/>
    </source>
</evidence>